<dbReference type="EMBL" id="GBXM01101891">
    <property type="protein sequence ID" value="JAH06686.1"/>
    <property type="molecule type" value="Transcribed_RNA"/>
</dbReference>
<accession>A0A0E9PPW6</accession>
<protein>
    <submittedName>
        <fullName evidence="2">Uncharacterized protein</fullName>
    </submittedName>
</protein>
<organism evidence="2">
    <name type="scientific">Anguilla anguilla</name>
    <name type="common">European freshwater eel</name>
    <name type="synonym">Muraena anguilla</name>
    <dbReference type="NCBI Taxonomy" id="7936"/>
    <lineage>
        <taxon>Eukaryota</taxon>
        <taxon>Metazoa</taxon>
        <taxon>Chordata</taxon>
        <taxon>Craniata</taxon>
        <taxon>Vertebrata</taxon>
        <taxon>Euteleostomi</taxon>
        <taxon>Actinopterygii</taxon>
        <taxon>Neopterygii</taxon>
        <taxon>Teleostei</taxon>
        <taxon>Anguilliformes</taxon>
        <taxon>Anguillidae</taxon>
        <taxon>Anguilla</taxon>
    </lineage>
</organism>
<evidence type="ECO:0000256" key="1">
    <source>
        <dbReference type="SAM" id="Phobius"/>
    </source>
</evidence>
<keyword evidence="1" id="KW-0472">Membrane</keyword>
<dbReference type="AlphaFoldDB" id="A0A0E9PPW6"/>
<reference evidence="2" key="1">
    <citation type="submission" date="2014-11" db="EMBL/GenBank/DDBJ databases">
        <authorList>
            <person name="Amaro Gonzalez C."/>
        </authorList>
    </citation>
    <scope>NUCLEOTIDE SEQUENCE</scope>
</reference>
<keyword evidence="1" id="KW-1133">Transmembrane helix</keyword>
<evidence type="ECO:0000313" key="2">
    <source>
        <dbReference type="EMBL" id="JAH06686.1"/>
    </source>
</evidence>
<keyword evidence="1" id="KW-0812">Transmembrane</keyword>
<sequence length="44" mass="5405">MARTFIFLYLFIYLYIFLLCYAPLFLSRSQFEQPLFSLRMALDQ</sequence>
<feature type="transmembrane region" description="Helical" evidence="1">
    <location>
        <begin position="6"/>
        <end position="26"/>
    </location>
</feature>
<name>A0A0E9PPW6_ANGAN</name>
<proteinExistence type="predicted"/>
<reference evidence="2" key="2">
    <citation type="journal article" date="2015" name="Fish Shellfish Immunol.">
        <title>Early steps in the European eel (Anguilla anguilla)-Vibrio vulnificus interaction in the gills: Role of the RtxA13 toxin.</title>
        <authorList>
            <person name="Callol A."/>
            <person name="Pajuelo D."/>
            <person name="Ebbesson L."/>
            <person name="Teles M."/>
            <person name="MacKenzie S."/>
            <person name="Amaro C."/>
        </authorList>
    </citation>
    <scope>NUCLEOTIDE SEQUENCE</scope>
</reference>